<accession>A0A366RJ62</accession>
<evidence type="ECO:0000256" key="1">
    <source>
        <dbReference type="SAM" id="Coils"/>
    </source>
</evidence>
<organism evidence="3 4">
    <name type="scientific">Fusarium coffeatum</name>
    <dbReference type="NCBI Taxonomy" id="231269"/>
    <lineage>
        <taxon>Eukaryota</taxon>
        <taxon>Fungi</taxon>
        <taxon>Dikarya</taxon>
        <taxon>Ascomycota</taxon>
        <taxon>Pezizomycotina</taxon>
        <taxon>Sordariomycetes</taxon>
        <taxon>Hypocreomycetidae</taxon>
        <taxon>Hypocreales</taxon>
        <taxon>Nectriaceae</taxon>
        <taxon>Fusarium</taxon>
        <taxon>Fusarium incarnatum-equiseti species complex</taxon>
    </lineage>
</organism>
<dbReference type="RefSeq" id="XP_031015224.1">
    <property type="nucleotide sequence ID" value="XM_031160846.1"/>
</dbReference>
<protein>
    <submittedName>
        <fullName evidence="3">Uncharacterized protein</fullName>
    </submittedName>
</protein>
<name>A0A366RJ62_9HYPO</name>
<evidence type="ECO:0000313" key="3">
    <source>
        <dbReference type="EMBL" id="RBR17201.1"/>
    </source>
</evidence>
<dbReference type="EMBL" id="QKXC01000136">
    <property type="protein sequence ID" value="RBR17201.1"/>
    <property type="molecule type" value="Genomic_DNA"/>
</dbReference>
<proteinExistence type="predicted"/>
<gene>
    <name evidence="3" type="ORF">FIESC28_06703</name>
</gene>
<dbReference type="OrthoDB" id="5062424at2759"/>
<reference evidence="3 4" key="1">
    <citation type="submission" date="2018-06" db="EMBL/GenBank/DDBJ databases">
        <title>Fusarium incarnatum-equiseti species complex species 28.</title>
        <authorList>
            <person name="Gardiner D.M."/>
        </authorList>
    </citation>
    <scope>NUCLEOTIDE SEQUENCE [LARGE SCALE GENOMIC DNA]</scope>
    <source>
        <strain evidence="3 4">FIESC_28</strain>
    </source>
</reference>
<dbReference type="Proteomes" id="UP000253153">
    <property type="component" value="Unassembled WGS sequence"/>
</dbReference>
<sequence>MASNTSAASCAQPPLSLLVENPHRPTPPKKEVKKSSESSASSSSGDLGKSFIQRTKQKLRDAIFSSNSCAVSSVDEHTPPIDIPKAKINRTLGVEATPRIDIVPRGFKPMRQPPAAEVTIEFSIPENDLSQAMRKTWARYPPPSNRDYPVDEVFNFTPKCLAQPIDPEPLIDRFIEHTEINFTQPIAIQSAIRHEYMAHLADEKHEHDKYMNELAQKRHDMAEKKANKRYQFGQAKKPFDFPLVSFDKQKIIYEDNVNIAALSRKVAKCNGTIEGIIAGEFIRDKDTAHLSLTEEQMAVLRESADTKDLFPEAHTEELSLYDQWLKDQSADTCPVADWLKEEESFTKKKAFKDAISEQLEFRFPCNPRNNDTPSTTTTPDGLVWEPDYFPYMLPKTANDPERYNMYEVPLSVQVPKWFPALFDSGILPFDKNQATDKQYKELLTTIWKLESQMLKQTTPDKQAAASGNAAWILKNKYHNFNEPKRRDLTETDVVVGEFSFDDTFGYGDDIEVMTHPKQAKPKKPEVLLKEIAEGVKKAIAKVGR</sequence>
<keyword evidence="1" id="KW-0175">Coiled coil</keyword>
<comment type="caution">
    <text evidence="3">The sequence shown here is derived from an EMBL/GenBank/DDBJ whole genome shotgun (WGS) entry which is preliminary data.</text>
</comment>
<dbReference type="AlphaFoldDB" id="A0A366RJ62"/>
<feature type="coiled-coil region" evidence="1">
    <location>
        <begin position="200"/>
        <end position="227"/>
    </location>
</feature>
<evidence type="ECO:0000313" key="4">
    <source>
        <dbReference type="Proteomes" id="UP000253153"/>
    </source>
</evidence>
<evidence type="ECO:0000256" key="2">
    <source>
        <dbReference type="SAM" id="MobiDB-lite"/>
    </source>
</evidence>
<dbReference type="GeneID" id="41996142"/>
<keyword evidence="4" id="KW-1185">Reference proteome</keyword>
<feature type="region of interest" description="Disordered" evidence="2">
    <location>
        <begin position="1"/>
        <end position="49"/>
    </location>
</feature>